<dbReference type="AlphaFoldDB" id="A0A0E9XWN7"/>
<dbReference type="Pfam" id="PF07719">
    <property type="entry name" value="TPR_2"/>
    <property type="match status" value="1"/>
</dbReference>
<evidence type="ECO:0000256" key="3">
    <source>
        <dbReference type="ARBA" id="ARBA00038336"/>
    </source>
</evidence>
<evidence type="ECO:0000313" key="5">
    <source>
        <dbReference type="EMBL" id="JAI07143.1"/>
    </source>
</evidence>
<dbReference type="InterPro" id="IPR019734">
    <property type="entry name" value="TPR_rpt"/>
</dbReference>
<name>A0A0E9XWN7_ANGAN</name>
<dbReference type="EMBL" id="GBXM01001435">
    <property type="protein sequence ID" value="JAI07143.1"/>
    <property type="molecule type" value="Transcribed_RNA"/>
</dbReference>
<dbReference type="PROSITE" id="PS50005">
    <property type="entry name" value="TPR"/>
    <property type="match status" value="1"/>
</dbReference>
<evidence type="ECO:0000256" key="1">
    <source>
        <dbReference type="ARBA" id="ARBA00022737"/>
    </source>
</evidence>
<dbReference type="GO" id="GO:0005829">
    <property type="term" value="C:cytosol"/>
    <property type="evidence" value="ECO:0007669"/>
    <property type="project" value="TreeGrafter"/>
</dbReference>
<evidence type="ECO:0000256" key="2">
    <source>
        <dbReference type="ARBA" id="ARBA00022803"/>
    </source>
</evidence>
<feature type="repeat" description="TPR" evidence="4">
    <location>
        <begin position="41"/>
        <end position="74"/>
    </location>
</feature>
<sequence length="89" mass="10191">MAVVYYKKGLQLENDTIDWNVCARKLEKIANDKISRNPIDGEAFGILGYVNQMRGDTRQAIECYEKAILYDPGNEEYLTALCDLRLSLQ</sequence>
<protein>
    <submittedName>
        <fullName evidence="5">Uncharacterized protein</fullName>
    </submittedName>
</protein>
<proteinExistence type="inferred from homology"/>
<dbReference type="Gene3D" id="1.25.40.10">
    <property type="entry name" value="Tetratricopeptide repeat domain"/>
    <property type="match status" value="1"/>
</dbReference>
<organism evidence="5">
    <name type="scientific">Anguilla anguilla</name>
    <name type="common">European freshwater eel</name>
    <name type="synonym">Muraena anguilla</name>
    <dbReference type="NCBI Taxonomy" id="7936"/>
    <lineage>
        <taxon>Eukaryota</taxon>
        <taxon>Metazoa</taxon>
        <taxon>Chordata</taxon>
        <taxon>Craniata</taxon>
        <taxon>Vertebrata</taxon>
        <taxon>Euteleostomi</taxon>
        <taxon>Actinopterygii</taxon>
        <taxon>Neopterygii</taxon>
        <taxon>Teleostei</taxon>
        <taxon>Anguilliformes</taxon>
        <taxon>Anguillidae</taxon>
        <taxon>Anguilla</taxon>
    </lineage>
</organism>
<dbReference type="SMART" id="SM00028">
    <property type="entry name" value="TPR"/>
    <property type="match status" value="1"/>
</dbReference>
<dbReference type="SUPFAM" id="SSF48452">
    <property type="entry name" value="TPR-like"/>
    <property type="match status" value="1"/>
</dbReference>
<accession>A0A0E9XWN7</accession>
<keyword evidence="2 4" id="KW-0802">TPR repeat</keyword>
<reference evidence="5" key="1">
    <citation type="submission" date="2014-11" db="EMBL/GenBank/DDBJ databases">
        <authorList>
            <person name="Amaro Gonzalez C."/>
        </authorList>
    </citation>
    <scope>NUCLEOTIDE SEQUENCE</scope>
</reference>
<keyword evidence="1" id="KW-0677">Repeat</keyword>
<dbReference type="PANTHER" id="PTHR10271">
    <property type="entry name" value="INTERFERON-INDUCED PROTEIN WITH TETRATRICOPEPTIDE REPEATS"/>
    <property type="match status" value="1"/>
</dbReference>
<dbReference type="InterPro" id="IPR013105">
    <property type="entry name" value="TPR_2"/>
</dbReference>
<dbReference type="InterPro" id="IPR011990">
    <property type="entry name" value="TPR-like_helical_dom_sf"/>
</dbReference>
<dbReference type="GO" id="GO:0051607">
    <property type="term" value="P:defense response to virus"/>
    <property type="evidence" value="ECO:0007669"/>
    <property type="project" value="TreeGrafter"/>
</dbReference>
<dbReference type="PANTHER" id="PTHR10271:SF0">
    <property type="entry name" value="INTERFERON-INDUCED PROTEIN WITH TETRATRICOPEPTIDE REPEATS 5"/>
    <property type="match status" value="1"/>
</dbReference>
<evidence type="ECO:0000256" key="4">
    <source>
        <dbReference type="PROSITE-ProRule" id="PRU00339"/>
    </source>
</evidence>
<reference evidence="5" key="2">
    <citation type="journal article" date="2015" name="Fish Shellfish Immunol.">
        <title>Early steps in the European eel (Anguilla anguilla)-Vibrio vulnificus interaction in the gills: Role of the RtxA13 toxin.</title>
        <authorList>
            <person name="Callol A."/>
            <person name="Pajuelo D."/>
            <person name="Ebbesson L."/>
            <person name="Teles M."/>
            <person name="MacKenzie S."/>
            <person name="Amaro C."/>
        </authorList>
    </citation>
    <scope>NUCLEOTIDE SEQUENCE</scope>
</reference>
<comment type="similarity">
    <text evidence="3">Belongs to the IFIT family.</text>
</comment>